<dbReference type="InterPro" id="IPR027417">
    <property type="entry name" value="P-loop_NTPase"/>
</dbReference>
<name>A0A6J5MA30_9CAUD</name>
<gene>
    <name evidence="3" type="ORF">UFOVP436_64</name>
    <name evidence="4" type="ORF">UFOVP784_64</name>
</gene>
<dbReference type="GO" id="GO:0003676">
    <property type="term" value="F:nucleic acid binding"/>
    <property type="evidence" value="ECO:0007669"/>
    <property type="project" value="InterPro"/>
</dbReference>
<dbReference type="Pfam" id="PF00270">
    <property type="entry name" value="DEAD"/>
    <property type="match status" value="1"/>
</dbReference>
<evidence type="ECO:0000313" key="3">
    <source>
        <dbReference type="EMBL" id="CAB4143042.1"/>
    </source>
</evidence>
<accession>A0A6J5MA30</accession>
<evidence type="ECO:0000256" key="1">
    <source>
        <dbReference type="SAM" id="MobiDB-lite"/>
    </source>
</evidence>
<dbReference type="Gene3D" id="3.30.420.240">
    <property type="match status" value="1"/>
</dbReference>
<reference evidence="3" key="1">
    <citation type="submission" date="2020-04" db="EMBL/GenBank/DDBJ databases">
        <authorList>
            <person name="Chiriac C."/>
            <person name="Salcher M."/>
            <person name="Ghai R."/>
            <person name="Kavagutti S V."/>
        </authorList>
    </citation>
    <scope>NUCLEOTIDE SEQUENCE</scope>
</reference>
<dbReference type="GO" id="GO:0005524">
    <property type="term" value="F:ATP binding"/>
    <property type="evidence" value="ECO:0007669"/>
    <property type="project" value="InterPro"/>
</dbReference>
<proteinExistence type="predicted"/>
<dbReference type="InterPro" id="IPR014001">
    <property type="entry name" value="Helicase_ATP-bd"/>
</dbReference>
<feature type="domain" description="Helicase ATP-binding" evidence="2">
    <location>
        <begin position="121"/>
        <end position="289"/>
    </location>
</feature>
<feature type="region of interest" description="Disordered" evidence="1">
    <location>
        <begin position="580"/>
        <end position="626"/>
    </location>
</feature>
<protein>
    <submittedName>
        <fullName evidence="3">DEXDc domain containing protein</fullName>
    </submittedName>
</protein>
<dbReference type="PROSITE" id="PS51192">
    <property type="entry name" value="HELICASE_ATP_BIND_1"/>
    <property type="match status" value="1"/>
</dbReference>
<sequence length="626" mass="72487">MNSLQNKTTAFRKSLEKLSREDLIEIIKDQDVETYKQINRIEWVFKNKLNHLNWASGEPIIERPLTNQELSLLVDEPFELDLELMELGISAEQQRQIHVAKDPCIWARQFLEAETRVYQTLILRDPSLRKVLRAGRRLGKTFSMAIALIHYSYTHKDGRCLVIAPMKSHVELIYQEILRLASKNEIVMNSITRKVTSPQFMIQFTNGSTIRFFTSGMRSGGKSDVARGQEAHMIVLDEMDYMHADDLDALYAMLQKTAEDQPDKVLIGASTPTGRRERFWEWCRSARFKEFWFPSYCNPYFSKDQEDEFREQYSEIGYRHEIEADWGEDAEGVYPRKYVDKAFMEPGWNYNAELTSARSFHTIGVDWDKYGAGTNIVVLEVCSDSYEEERFRNKVKICYREEIPKSEYTLTKAVSRIVQLNDIFKPKHIYVDRGYGEVQVELLHKYGVENPMSGLKERVKGVSFSETIDVKDPYTKQSVKKEIKPYMVDNLRQYLEKEVLAISERDAEMYMQLISYVVLRTTQTGRPVFEAGGSAVDHAHDALILALLAITENYSDLHKAKFAARTESFSNTFFMPKSVNDKDDDDKDAKIGSIPSGRADKLMPQKFGHKKSFGSRSNSTIRRKTF</sequence>
<dbReference type="EMBL" id="LR796418">
    <property type="protein sequence ID" value="CAB4143042.1"/>
    <property type="molecule type" value="Genomic_DNA"/>
</dbReference>
<dbReference type="EMBL" id="LR796737">
    <property type="protein sequence ID" value="CAB4162570.1"/>
    <property type="molecule type" value="Genomic_DNA"/>
</dbReference>
<dbReference type="Gene3D" id="3.40.50.300">
    <property type="entry name" value="P-loop containing nucleotide triphosphate hydrolases"/>
    <property type="match status" value="1"/>
</dbReference>
<dbReference type="SUPFAM" id="SSF52540">
    <property type="entry name" value="P-loop containing nucleoside triphosphate hydrolases"/>
    <property type="match status" value="1"/>
</dbReference>
<evidence type="ECO:0000313" key="4">
    <source>
        <dbReference type="EMBL" id="CAB4162570.1"/>
    </source>
</evidence>
<organism evidence="3">
    <name type="scientific">uncultured Caudovirales phage</name>
    <dbReference type="NCBI Taxonomy" id="2100421"/>
    <lineage>
        <taxon>Viruses</taxon>
        <taxon>Duplodnaviria</taxon>
        <taxon>Heunggongvirae</taxon>
        <taxon>Uroviricota</taxon>
        <taxon>Caudoviricetes</taxon>
        <taxon>Peduoviridae</taxon>
        <taxon>Maltschvirus</taxon>
        <taxon>Maltschvirus maltsch</taxon>
    </lineage>
</organism>
<evidence type="ECO:0000259" key="2">
    <source>
        <dbReference type="PROSITE" id="PS51192"/>
    </source>
</evidence>
<dbReference type="InterPro" id="IPR011545">
    <property type="entry name" value="DEAD/DEAH_box_helicase_dom"/>
</dbReference>